<dbReference type="Gene3D" id="3.30.2310.20">
    <property type="entry name" value="RelE-like"/>
    <property type="match status" value="1"/>
</dbReference>
<gene>
    <name evidence="3" type="ORF">EDC65_2023</name>
</gene>
<dbReference type="OrthoDB" id="7173315at2"/>
<accession>A0A3N1MBZ2</accession>
<evidence type="ECO:0000256" key="2">
    <source>
        <dbReference type="PIRNR" id="PIRNR029218"/>
    </source>
</evidence>
<dbReference type="AlphaFoldDB" id="A0A3N1MBZ2"/>
<name>A0A3N1MBZ2_9PROT</name>
<sequence>MRRLRLLPAARRDADEIWDYSADRWGSNQADEYLRALIAAGQAIADGRRQGGRIAGVRPGYWKLAVGAHLLCYRFAGDDALEIVRILHQRMNVESRLRRDR</sequence>
<reference evidence="3 4" key="1">
    <citation type="submission" date="2018-11" db="EMBL/GenBank/DDBJ databases">
        <title>Genomic Encyclopedia of Type Strains, Phase IV (KMG-IV): sequencing the most valuable type-strain genomes for metagenomic binning, comparative biology and taxonomic classification.</title>
        <authorList>
            <person name="Goeker M."/>
        </authorList>
    </citation>
    <scope>NUCLEOTIDE SEQUENCE [LARGE SCALE GENOMIC DNA]</scope>
    <source>
        <strain evidence="3 4">DSM 5900</strain>
    </source>
</reference>
<dbReference type="Proteomes" id="UP000278222">
    <property type="component" value="Unassembled WGS sequence"/>
</dbReference>
<dbReference type="InterPro" id="IPR035093">
    <property type="entry name" value="RelE/ParE_toxin_dom_sf"/>
</dbReference>
<dbReference type="RefSeq" id="WP_123689529.1">
    <property type="nucleotide sequence ID" value="NZ_AP019700.1"/>
</dbReference>
<dbReference type="PIRSF" id="PIRSF029218">
    <property type="entry name" value="ParE"/>
    <property type="match status" value="1"/>
</dbReference>
<evidence type="ECO:0000313" key="4">
    <source>
        <dbReference type="Proteomes" id="UP000278222"/>
    </source>
</evidence>
<keyword evidence="4" id="KW-1185">Reference proteome</keyword>
<evidence type="ECO:0000313" key="3">
    <source>
        <dbReference type="EMBL" id="ROQ00227.1"/>
    </source>
</evidence>
<dbReference type="InterPro" id="IPR007712">
    <property type="entry name" value="RelE/ParE_toxin"/>
</dbReference>
<comment type="caution">
    <text evidence="3">The sequence shown here is derived from an EMBL/GenBank/DDBJ whole genome shotgun (WGS) entry which is preliminary data.</text>
</comment>
<evidence type="ECO:0000256" key="1">
    <source>
        <dbReference type="ARBA" id="ARBA00022649"/>
    </source>
</evidence>
<protein>
    <recommendedName>
        <fullName evidence="2">Toxin</fullName>
    </recommendedName>
</protein>
<dbReference type="Pfam" id="PF05016">
    <property type="entry name" value="ParE_toxin"/>
    <property type="match status" value="1"/>
</dbReference>
<comment type="similarity">
    <text evidence="2">Belongs to the RelE toxin family.</text>
</comment>
<keyword evidence="1" id="KW-1277">Toxin-antitoxin system</keyword>
<organism evidence="3 4">
    <name type="scientific">Stella humosa</name>
    <dbReference type="NCBI Taxonomy" id="94"/>
    <lineage>
        <taxon>Bacteria</taxon>
        <taxon>Pseudomonadati</taxon>
        <taxon>Pseudomonadota</taxon>
        <taxon>Alphaproteobacteria</taxon>
        <taxon>Rhodospirillales</taxon>
        <taxon>Stellaceae</taxon>
        <taxon>Stella</taxon>
    </lineage>
</organism>
<proteinExistence type="inferred from homology"/>
<dbReference type="EMBL" id="RJKX01000013">
    <property type="protein sequence ID" value="ROQ00227.1"/>
    <property type="molecule type" value="Genomic_DNA"/>
</dbReference>
<dbReference type="InterPro" id="IPR028344">
    <property type="entry name" value="ParE1/4"/>
</dbReference>